<dbReference type="OrthoDB" id="6332324at2"/>
<comment type="caution">
    <text evidence="1">The sequence shown here is derived from an EMBL/GenBank/DDBJ whole genome shotgun (WGS) entry which is preliminary data.</text>
</comment>
<reference evidence="2" key="1">
    <citation type="submission" date="2016-02" db="EMBL/GenBank/DDBJ databases">
        <authorList>
            <person name="Schultz-Johansen M."/>
            <person name="Glaring M.A."/>
            <person name="Bech P.K."/>
            <person name="Stougaard P."/>
        </authorList>
    </citation>
    <scope>NUCLEOTIDE SEQUENCE [LARGE SCALE GENOMIC DNA]</scope>
    <source>
        <strain evidence="2">S66</strain>
    </source>
</reference>
<dbReference type="STRING" id="1799789.AX660_03715"/>
<proteinExistence type="predicted"/>
<evidence type="ECO:0000313" key="2">
    <source>
        <dbReference type="Proteomes" id="UP000070299"/>
    </source>
</evidence>
<name>A0A148KKU4_9ALTE</name>
<evidence type="ECO:0000313" key="1">
    <source>
        <dbReference type="EMBL" id="KXI26881.1"/>
    </source>
</evidence>
<protein>
    <submittedName>
        <fullName evidence="1">Uncharacterized protein</fullName>
    </submittedName>
</protein>
<accession>A0A148KKU4</accession>
<sequence>MQNLTRHLISLDMLCLELADFDGQQTIDHLSDTKQEVTHSYLILLQQFYASLQKLSETASAYNNYQFAGAVAQSGSTIQFKNKRMLLVYLKLLGYIIEFYQLSHKILAIRDSHFDDHAEARLQLLYPRMIKAKAQFKTVVQALGKKDYQMFATSLALPLADWAWDVLRLD</sequence>
<keyword evidence="2" id="KW-1185">Reference proteome</keyword>
<dbReference type="Proteomes" id="UP000070299">
    <property type="component" value="Unassembled WGS sequence"/>
</dbReference>
<dbReference type="RefSeq" id="WP_068382430.1">
    <property type="nucleotide sequence ID" value="NZ_LSNE01000020.1"/>
</dbReference>
<dbReference type="EMBL" id="LSNE01000020">
    <property type="protein sequence ID" value="KXI26881.1"/>
    <property type="molecule type" value="Genomic_DNA"/>
</dbReference>
<gene>
    <name evidence="1" type="ORF">AX660_03715</name>
</gene>
<organism evidence="1 2">
    <name type="scientific">Paraglaciecola hydrolytica</name>
    <dbReference type="NCBI Taxonomy" id="1799789"/>
    <lineage>
        <taxon>Bacteria</taxon>
        <taxon>Pseudomonadati</taxon>
        <taxon>Pseudomonadota</taxon>
        <taxon>Gammaproteobacteria</taxon>
        <taxon>Alteromonadales</taxon>
        <taxon>Alteromonadaceae</taxon>
        <taxon>Paraglaciecola</taxon>
    </lineage>
</organism>
<dbReference type="AlphaFoldDB" id="A0A148KKU4"/>